<comment type="caution">
    <text evidence="1">The sequence shown here is derived from an EMBL/GenBank/DDBJ whole genome shotgun (WGS) entry which is preliminary data.</text>
</comment>
<reference evidence="1" key="1">
    <citation type="journal article" date="2018" name="Sci. Rep.">
        <title>Characterisation of pathogen-specific regions and novel effector candidates in Fusarium oxysporum f. sp. cepae.</title>
        <authorList>
            <person name="Armitage A.D."/>
            <person name="Taylor A."/>
            <person name="Sobczyk M.K."/>
            <person name="Baxter L."/>
            <person name="Greenfield B.P."/>
            <person name="Bates H.J."/>
            <person name="Wilson F."/>
            <person name="Jackson A.C."/>
            <person name="Ott S."/>
            <person name="Harrison R.J."/>
            <person name="Clarkson J.P."/>
        </authorList>
    </citation>
    <scope>NUCLEOTIDE SEQUENCE [LARGE SCALE GENOMIC DNA]</scope>
    <source>
        <strain evidence="1">FoC_Fus2</strain>
    </source>
</reference>
<proteinExistence type="predicted"/>
<name>A0A3L6NBF0_FUSOX</name>
<sequence>MVVLDAAVLVIDPPWTIYDWTEQPSFRDCQREGWEYEPALQQHLAIVQKPSILRTGAAHAVHAGREQWVPTVRSRACMSYQIEVWQASS</sequence>
<dbReference type="Proteomes" id="UP000270866">
    <property type="component" value="Chromosome 9"/>
</dbReference>
<accession>A0A3L6NBF0</accession>
<evidence type="ECO:0000313" key="1">
    <source>
        <dbReference type="EMBL" id="RKK14290.1"/>
    </source>
</evidence>
<dbReference type="AlphaFoldDB" id="A0A3L6NBF0"/>
<dbReference type="EMBL" id="MRCU01000007">
    <property type="protein sequence ID" value="RKK14290.1"/>
    <property type="molecule type" value="Genomic_DNA"/>
</dbReference>
<gene>
    <name evidence="1" type="ORF">BFJ65_g10855</name>
</gene>
<organism evidence="1">
    <name type="scientific">Fusarium oxysporum f. sp. cepae</name>
    <dbReference type="NCBI Taxonomy" id="396571"/>
    <lineage>
        <taxon>Eukaryota</taxon>
        <taxon>Fungi</taxon>
        <taxon>Dikarya</taxon>
        <taxon>Ascomycota</taxon>
        <taxon>Pezizomycotina</taxon>
        <taxon>Sordariomycetes</taxon>
        <taxon>Hypocreomycetidae</taxon>
        <taxon>Hypocreales</taxon>
        <taxon>Nectriaceae</taxon>
        <taxon>Fusarium</taxon>
        <taxon>Fusarium oxysporum species complex</taxon>
    </lineage>
</organism>
<protein>
    <submittedName>
        <fullName evidence="1">Uncharacterized protein</fullName>
    </submittedName>
</protein>